<accession>A0A905QX08</accession>
<organism evidence="2 3">
    <name type="scientific">Rhodnius prolixus</name>
    <name type="common">Triatomid bug</name>
    <dbReference type="NCBI Taxonomy" id="13249"/>
    <lineage>
        <taxon>Eukaryota</taxon>
        <taxon>Metazoa</taxon>
        <taxon>Ecdysozoa</taxon>
        <taxon>Arthropoda</taxon>
        <taxon>Hexapoda</taxon>
        <taxon>Insecta</taxon>
        <taxon>Pterygota</taxon>
        <taxon>Neoptera</taxon>
        <taxon>Paraneoptera</taxon>
        <taxon>Hemiptera</taxon>
        <taxon>Heteroptera</taxon>
        <taxon>Panheteroptera</taxon>
        <taxon>Cimicomorpha</taxon>
        <taxon>Reduviidae</taxon>
        <taxon>Triatominae</taxon>
        <taxon>Rhodnius</taxon>
    </lineage>
</organism>
<proteinExistence type="predicted"/>
<dbReference type="Pfam" id="PF00094">
    <property type="entry name" value="VWD"/>
    <property type="match status" value="1"/>
</dbReference>
<dbReference type="PANTHER" id="PTHR37860">
    <property type="entry name" value="AGAP008810-PA"/>
    <property type="match status" value="1"/>
</dbReference>
<keyword evidence="3" id="KW-1185">Reference proteome</keyword>
<dbReference type="EMBL" id="ACPB03000237">
    <property type="status" value="NOT_ANNOTATED_CDS"/>
    <property type="molecule type" value="Genomic_DNA"/>
</dbReference>
<evidence type="ECO:0000313" key="2">
    <source>
        <dbReference type="EnsemblMetazoa" id="RPRC017797-PA"/>
    </source>
</evidence>
<evidence type="ECO:0000313" key="3">
    <source>
        <dbReference type="Proteomes" id="UP000015103"/>
    </source>
</evidence>
<dbReference type="PROSITE" id="PS51233">
    <property type="entry name" value="VWFD"/>
    <property type="match status" value="1"/>
</dbReference>
<dbReference type="InterPro" id="IPR001846">
    <property type="entry name" value="VWF_type-D"/>
</dbReference>
<dbReference type="Proteomes" id="UP000015103">
    <property type="component" value="Unassembled WGS sequence"/>
</dbReference>
<dbReference type="EnsemblMetazoa" id="RPRC017797-RA">
    <property type="protein sequence ID" value="RPRC017797-PA"/>
    <property type="gene ID" value="RPRC017797"/>
</dbReference>
<dbReference type="PANTHER" id="PTHR37860:SF1">
    <property type="match status" value="1"/>
</dbReference>
<dbReference type="SMART" id="SM00216">
    <property type="entry name" value="VWD"/>
    <property type="match status" value="1"/>
</dbReference>
<reference evidence="2" key="1">
    <citation type="submission" date="2022-10" db="UniProtKB">
        <authorList>
            <consortium name="EnsemblMetazoa"/>
        </authorList>
    </citation>
    <scope>IDENTIFICATION</scope>
</reference>
<evidence type="ECO:0000259" key="1">
    <source>
        <dbReference type="PROSITE" id="PS51233"/>
    </source>
</evidence>
<name>A0A905QX08_RHOPR</name>
<feature type="domain" description="VWFD" evidence="1">
    <location>
        <begin position="1013"/>
        <end position="1177"/>
    </location>
</feature>
<protein>
    <submittedName>
        <fullName evidence="2">VWFD domain-containing protein</fullName>
    </submittedName>
</protein>
<sequence length="1591" mass="180434">MSLKKIVRFCFLDKDQNTNKADGNAVLSWEGKTADLSVKTERNNENVYTFHLVGNSPEHGKVDVQLKNKVVKNGKGVHSELVITNKDKKLAVLSKVELEPNHPLLDIVVDHPDGKTKFMWKVDKRGERHWASEVKAKWTGKKSGSLALDSEVMLKSIDNFLIKHNLDAPMSGKLYAELSNRPGSGEGKKITFTLKENEKLSIFASSNYVVREDGQEKIIEGNGNLKLGDKQFPLNFKGTWISTESETSAKVRVKSEERSVELVYKHNDDEFNLKRTVCFEESKCSEFQVLNRARYSGLDEYDHTLVVTVDLHLIHSSFPDLSYVGSYKRKGQTVDHLVEAKVADEVKFKYLAYVHDKETGLFLTLPKRTVGAELKLDTDTRNDHSRISSKLEANLYLNKEKNDKLCLTVNSDIATAKDSLKLSGEAKLTHPSLKKDLYVKGHYSLHHLNEEADLVLDIFNNENEKVVLSLRSNTVKENAKLERQTVVAVKSPACKLDVHYDSRAVVKEGGYFSLEEKFSYVDSQGSTRESKFQYKLSPLSAYVLFTLPSLKLLELDGKFETKGKDLEYTGVYFIGSRKCEETLRYNSESNHAVYHFLYDGNTLTAEAGFLMGKSASLNFGFNDKPATKLEVALDETNFLKSHYNYDPEVIKNIWTSLGELLQGDEEEFKNLVTDAYKKEQPELNHFVNCLSRCLPDFTNLRNHLEGELKLLKEEALSDAELSNAVNHLRESFGTLFDHLKIFTEEFEKLLETVSSLTREYVDKMTEVFNKVAPKVTEALDSLTKMVVSLLEQYVKVCLSFVDQLVEELKKYQEDLDAFTQVFTDLLHEVGKQFARVLLVVHDEVRKFIEVNLEQLKELPLTNMLKEKLDELKELAVPDEAWLVYSEVVENLKQFLPTTECEDFVSALSLYITKVLKQEPVNNVEAGKELYEKLVQAVKSLLTKFNEIAPYQGGFKPEKYLSLPLVSLVTLPAGGVRWSTLNFLRSNDFTAFVGSLETFAPSLNLLDNIPPFQAYAHIILNTEVITFDGRHYTVRGQCSYVLAEDYVDRNFSVVGHFKEGKLEAITAFDQEHSVTLRNNAAPLKDGLETEYPLKVGLLKAWKTPNSVGFRSKAGVLLFCKPTLDSCVLQVSGFYFHKLMGLFGTLNYEPYDDFILPPGSVGSEVSQFCNSWKVENTCPDVPAVPVTHQRQRECTEFFTSDDSDLVWGRPWLPLGPYRDACDHLVAAAPAADKKKVACEVAKSYVFVAQKKGALLLDIPSECVICDINNKKVGDEESVVVTPAKAADVVVLVDVLKKNEETYKHLIQPLVPQLREELKKKGINDVHVTLVSFNSPTNSWINYHSVNGELEFSGHDCVVEFEEESEPRNDTWLDRLLNSKQQFFEELGSNQRSKAYEDLLSHHNFRPHALKTIVAVHSEPCFTGSNLNFFIPLRTFVQSFRTIKQGVVWNLFTPVNGLATDLKDGVTNKDIVGFTDEELYTLSKGAVKGDVDFGTDHCLSAVHATGGWCVNKTRLPSRGLIRLTEDSYYLRNNLYITTITKVVNHKTYIYVKSIYILFVCEEATIFLVLSSFLNLMIEYFHNFKPFRYFNHDLF</sequence>